<evidence type="ECO:0000256" key="1">
    <source>
        <dbReference type="ARBA" id="ARBA00023015"/>
    </source>
</evidence>
<dbReference type="SMART" id="SM00421">
    <property type="entry name" value="HTH_LUXR"/>
    <property type="match status" value="1"/>
</dbReference>
<keyword evidence="6" id="KW-1185">Reference proteome</keyword>
<dbReference type="PROSITE" id="PS50043">
    <property type="entry name" value="HTH_LUXR_2"/>
    <property type="match status" value="1"/>
</dbReference>
<dbReference type="GO" id="GO:0006355">
    <property type="term" value="P:regulation of DNA-templated transcription"/>
    <property type="evidence" value="ECO:0007669"/>
    <property type="project" value="InterPro"/>
</dbReference>
<dbReference type="Pfam" id="PF00196">
    <property type="entry name" value="GerE"/>
    <property type="match status" value="1"/>
</dbReference>
<dbReference type="GO" id="GO:0003677">
    <property type="term" value="F:DNA binding"/>
    <property type="evidence" value="ECO:0007669"/>
    <property type="project" value="UniProtKB-KW"/>
</dbReference>
<dbReference type="SUPFAM" id="SSF75516">
    <property type="entry name" value="Pheromone-binding domain of LuxR-like quorum-sensing transcription factors"/>
    <property type="match status" value="1"/>
</dbReference>
<dbReference type="Gene3D" id="3.30.450.80">
    <property type="entry name" value="Transcription factor LuxR-like, autoinducer-binding domain"/>
    <property type="match status" value="1"/>
</dbReference>
<gene>
    <name evidence="5" type="ORF">G114_07264</name>
</gene>
<dbReference type="RefSeq" id="WP_005350782.1">
    <property type="nucleotide sequence ID" value="NZ_APVG01000014.1"/>
</dbReference>
<reference evidence="5 6" key="1">
    <citation type="journal article" date="2013" name="Genome Announc.">
        <title>Draft Genome Sequence of the Aeromonas diversa Type Strain.</title>
        <authorList>
            <person name="Farfan M."/>
            <person name="Spataro N."/>
            <person name="Sanglas A."/>
            <person name="Albarral V."/>
            <person name="Loren J.G."/>
            <person name="Bosch E."/>
            <person name="Fuste M.C."/>
        </authorList>
    </citation>
    <scope>NUCLEOTIDE SEQUENCE [LARGE SCALE GENOMIC DNA]</scope>
    <source>
        <strain evidence="5 6">2478-85</strain>
    </source>
</reference>
<dbReference type="Pfam" id="PF03472">
    <property type="entry name" value="Autoind_bind"/>
    <property type="match status" value="1"/>
</dbReference>
<organism evidence="5 6">
    <name type="scientific">Aeromonas diversa CDC 2478-85</name>
    <dbReference type="NCBI Taxonomy" id="1268237"/>
    <lineage>
        <taxon>Bacteria</taxon>
        <taxon>Pseudomonadati</taxon>
        <taxon>Pseudomonadota</taxon>
        <taxon>Gammaproteobacteria</taxon>
        <taxon>Aeromonadales</taxon>
        <taxon>Aeromonadaceae</taxon>
        <taxon>Aeromonas</taxon>
    </lineage>
</organism>
<dbReference type="SUPFAM" id="SSF46894">
    <property type="entry name" value="C-terminal effector domain of the bipartite response regulators"/>
    <property type="match status" value="1"/>
</dbReference>
<keyword evidence="1" id="KW-0805">Transcription regulation</keyword>
<dbReference type="InterPro" id="IPR005143">
    <property type="entry name" value="TF_LuxR_autoind-bd_dom"/>
</dbReference>
<name>N9VBG5_9GAMM</name>
<dbReference type="EMBL" id="APVG01000014">
    <property type="protein sequence ID" value="ENY72582.1"/>
    <property type="molecule type" value="Genomic_DNA"/>
</dbReference>
<dbReference type="InterPro" id="IPR036388">
    <property type="entry name" value="WH-like_DNA-bd_sf"/>
</dbReference>
<dbReference type="InterPro" id="IPR036693">
    <property type="entry name" value="TF_LuxR_autoind-bd_dom_sf"/>
</dbReference>
<dbReference type="OrthoDB" id="9774661at2"/>
<dbReference type="InterPro" id="IPR016032">
    <property type="entry name" value="Sig_transdc_resp-reg_C-effctor"/>
</dbReference>
<evidence type="ECO:0000256" key="3">
    <source>
        <dbReference type="ARBA" id="ARBA00023163"/>
    </source>
</evidence>
<dbReference type="PANTHER" id="PTHR44688:SF16">
    <property type="entry name" value="DNA-BINDING TRANSCRIPTIONAL ACTIVATOR DEVR_DOSR"/>
    <property type="match status" value="1"/>
</dbReference>
<accession>N9VBG5</accession>
<dbReference type="Gene3D" id="1.10.10.10">
    <property type="entry name" value="Winged helix-like DNA-binding domain superfamily/Winged helix DNA-binding domain"/>
    <property type="match status" value="1"/>
</dbReference>
<keyword evidence="3" id="KW-0804">Transcription</keyword>
<dbReference type="CDD" id="cd06170">
    <property type="entry name" value="LuxR_C_like"/>
    <property type="match status" value="1"/>
</dbReference>
<evidence type="ECO:0000313" key="6">
    <source>
        <dbReference type="Proteomes" id="UP000023775"/>
    </source>
</evidence>
<feature type="domain" description="HTH luxR-type" evidence="4">
    <location>
        <begin position="177"/>
        <end position="242"/>
    </location>
</feature>
<dbReference type="InterPro" id="IPR000792">
    <property type="entry name" value="Tscrpt_reg_LuxR_C"/>
</dbReference>
<dbReference type="eggNOG" id="COG2771">
    <property type="taxonomic scope" value="Bacteria"/>
</dbReference>
<dbReference type="PANTHER" id="PTHR44688">
    <property type="entry name" value="DNA-BINDING TRANSCRIPTIONAL ACTIVATOR DEVR_DOSR"/>
    <property type="match status" value="1"/>
</dbReference>
<dbReference type="AlphaFoldDB" id="N9VBG5"/>
<dbReference type="PRINTS" id="PR00038">
    <property type="entry name" value="HTHLUXR"/>
</dbReference>
<dbReference type="PATRIC" id="fig|1268237.3.peg.1433"/>
<evidence type="ECO:0000313" key="5">
    <source>
        <dbReference type="EMBL" id="ENY72582.1"/>
    </source>
</evidence>
<protein>
    <submittedName>
        <fullName evidence="5">Transcriptional activator AsaR</fullName>
    </submittedName>
</protein>
<keyword evidence="2" id="KW-0238">DNA-binding</keyword>
<comment type="caution">
    <text evidence="5">The sequence shown here is derived from an EMBL/GenBank/DDBJ whole genome shotgun (WGS) entry which is preliminary data.</text>
</comment>
<proteinExistence type="predicted"/>
<evidence type="ECO:0000259" key="4">
    <source>
        <dbReference type="PROSITE" id="PS50043"/>
    </source>
</evidence>
<sequence>MDQESTLEYLEAFSGVVSGEALSALVGRFAREMGYDYFGFTVIIPMSMQRPKVVIFNQCPDSWVELYTTTNLVARDPVIALARNQNLPIFWNRLDERARFLQQGCLDVMNMAAEFGLRNGVSIPLHGARGENGILSFITREAASTDLLLGSSPLLSWMANYIFDAAIRVVRGELCSGAEKEESLTERETQCLFWASEGKTSAEIACILGIAERTVNFHLNQVTRKTGTMNRYQAIAKGVNQGLIRPNLELVSVTSYSSSVLLQ</sequence>
<evidence type="ECO:0000256" key="2">
    <source>
        <dbReference type="ARBA" id="ARBA00023125"/>
    </source>
</evidence>
<dbReference type="Proteomes" id="UP000023775">
    <property type="component" value="Unassembled WGS sequence"/>
</dbReference>